<proteinExistence type="predicted"/>
<dbReference type="GO" id="GO:0015616">
    <property type="term" value="F:DNA translocase activity"/>
    <property type="evidence" value="ECO:0007669"/>
    <property type="project" value="TreeGrafter"/>
</dbReference>
<organism evidence="4 5">
    <name type="scientific">Ideonella dechloratans</name>
    <dbReference type="NCBI Taxonomy" id="36863"/>
    <lineage>
        <taxon>Bacteria</taxon>
        <taxon>Pseudomonadati</taxon>
        <taxon>Pseudomonadota</taxon>
        <taxon>Betaproteobacteria</taxon>
        <taxon>Burkholderiales</taxon>
        <taxon>Sphaerotilaceae</taxon>
        <taxon>Ideonella</taxon>
    </lineage>
</organism>
<dbReference type="OrthoDB" id="9814088at2"/>
<dbReference type="EMBL" id="VZPB01000020">
    <property type="protein sequence ID" value="KAB0582532.1"/>
    <property type="molecule type" value="Genomic_DNA"/>
</dbReference>
<dbReference type="Pfam" id="PF00271">
    <property type="entry name" value="Helicase_C"/>
    <property type="match status" value="1"/>
</dbReference>
<dbReference type="InterPro" id="IPR014001">
    <property type="entry name" value="Helicase_ATP-bd"/>
</dbReference>
<evidence type="ECO:0000313" key="5">
    <source>
        <dbReference type="Proteomes" id="UP000430120"/>
    </source>
</evidence>
<dbReference type="GO" id="GO:0004386">
    <property type="term" value="F:helicase activity"/>
    <property type="evidence" value="ECO:0007669"/>
    <property type="project" value="UniProtKB-KW"/>
</dbReference>
<dbReference type="GO" id="GO:0005524">
    <property type="term" value="F:ATP binding"/>
    <property type="evidence" value="ECO:0007669"/>
    <property type="project" value="InterPro"/>
</dbReference>
<dbReference type="PANTHER" id="PTHR45629">
    <property type="entry name" value="SNF2/RAD54 FAMILY MEMBER"/>
    <property type="match status" value="1"/>
</dbReference>
<dbReference type="PANTHER" id="PTHR45629:SF7">
    <property type="entry name" value="DNA EXCISION REPAIR PROTEIN ERCC-6-RELATED"/>
    <property type="match status" value="1"/>
</dbReference>
<dbReference type="CDD" id="cd18012">
    <property type="entry name" value="DEXQc_arch_SWI2_SNF2"/>
    <property type="match status" value="1"/>
</dbReference>
<keyword evidence="4" id="KW-0547">Nucleotide-binding</keyword>
<dbReference type="SMART" id="SM00487">
    <property type="entry name" value="DEXDc"/>
    <property type="match status" value="1"/>
</dbReference>
<dbReference type="RefSeq" id="WP_151124035.1">
    <property type="nucleotide sequence ID" value="NZ_CP088081.1"/>
</dbReference>
<keyword evidence="4" id="KW-0067">ATP-binding</keyword>
<dbReference type="Gene3D" id="3.40.50.10810">
    <property type="entry name" value="Tandem AAA-ATPase domain"/>
    <property type="match status" value="1"/>
</dbReference>
<keyword evidence="4" id="KW-0347">Helicase</keyword>
<feature type="domain" description="Helicase ATP-binding" evidence="2">
    <location>
        <begin position="973"/>
        <end position="1131"/>
    </location>
</feature>
<dbReference type="PROSITE" id="PS51194">
    <property type="entry name" value="HELICASE_CTER"/>
    <property type="match status" value="1"/>
</dbReference>
<name>A0A643FBP9_IDEDE</name>
<dbReference type="InterPro" id="IPR001650">
    <property type="entry name" value="Helicase_C-like"/>
</dbReference>
<comment type="caution">
    <text evidence="4">The sequence shown here is derived from an EMBL/GenBank/DDBJ whole genome shotgun (WGS) entry which is preliminary data.</text>
</comment>
<evidence type="ECO:0000259" key="2">
    <source>
        <dbReference type="PROSITE" id="PS51192"/>
    </source>
</evidence>
<keyword evidence="1" id="KW-0378">Hydrolase</keyword>
<dbReference type="InterPro" id="IPR050496">
    <property type="entry name" value="SNF2_RAD54_helicase_repair"/>
</dbReference>
<dbReference type="InterPro" id="IPR049730">
    <property type="entry name" value="SNF2/RAD54-like_C"/>
</dbReference>
<evidence type="ECO:0000256" key="1">
    <source>
        <dbReference type="ARBA" id="ARBA00022801"/>
    </source>
</evidence>
<dbReference type="InterPro" id="IPR000330">
    <property type="entry name" value="SNF2_N"/>
</dbReference>
<dbReference type="SMART" id="SM00490">
    <property type="entry name" value="HELICc"/>
    <property type="match status" value="1"/>
</dbReference>
<dbReference type="SUPFAM" id="SSF52540">
    <property type="entry name" value="P-loop containing nucleoside triphosphate hydrolases"/>
    <property type="match status" value="2"/>
</dbReference>
<dbReference type="PROSITE" id="PS51192">
    <property type="entry name" value="HELICASE_ATP_BIND_1"/>
    <property type="match status" value="1"/>
</dbReference>
<dbReference type="CDD" id="cd18793">
    <property type="entry name" value="SF2_C_SNF"/>
    <property type="match status" value="1"/>
</dbReference>
<dbReference type="GO" id="GO:0016787">
    <property type="term" value="F:hydrolase activity"/>
    <property type="evidence" value="ECO:0007669"/>
    <property type="project" value="UniProtKB-KW"/>
</dbReference>
<feature type="domain" description="Helicase C-terminal" evidence="3">
    <location>
        <begin position="1252"/>
        <end position="1405"/>
    </location>
</feature>
<evidence type="ECO:0000259" key="3">
    <source>
        <dbReference type="PROSITE" id="PS51194"/>
    </source>
</evidence>
<dbReference type="Pfam" id="PF00176">
    <property type="entry name" value="SNF2-rel_dom"/>
    <property type="match status" value="1"/>
</dbReference>
<gene>
    <name evidence="4" type="ORF">F7Q92_10160</name>
</gene>
<accession>A0A643FBP9</accession>
<dbReference type="Proteomes" id="UP000430120">
    <property type="component" value="Unassembled WGS sequence"/>
</dbReference>
<protein>
    <submittedName>
        <fullName evidence="4">DEAD/DEAH box helicase</fullName>
    </submittedName>
</protein>
<dbReference type="Gene3D" id="3.40.50.300">
    <property type="entry name" value="P-loop containing nucleotide triphosphate hydrolases"/>
    <property type="match status" value="1"/>
</dbReference>
<dbReference type="InterPro" id="IPR038718">
    <property type="entry name" value="SNF2-like_sf"/>
</dbReference>
<keyword evidence="5" id="KW-1185">Reference proteome</keyword>
<evidence type="ECO:0000313" key="4">
    <source>
        <dbReference type="EMBL" id="KAB0582532.1"/>
    </source>
</evidence>
<reference evidence="4 5" key="1">
    <citation type="submission" date="2019-09" db="EMBL/GenBank/DDBJ databases">
        <title>Draft genome sequences of 48 bacterial type strains from the CCUG.</title>
        <authorList>
            <person name="Tunovic T."/>
            <person name="Pineiro-Iglesias B."/>
            <person name="Unosson C."/>
            <person name="Inganas E."/>
            <person name="Ohlen M."/>
            <person name="Cardew S."/>
            <person name="Jensie-Markopoulos S."/>
            <person name="Salva-Serra F."/>
            <person name="Jaen-Luchoro D."/>
            <person name="Karlsson R."/>
            <person name="Svensson-Stadler L."/>
            <person name="Chun J."/>
            <person name="Moore E."/>
        </authorList>
    </citation>
    <scope>NUCLEOTIDE SEQUENCE [LARGE SCALE GENOMIC DNA]</scope>
    <source>
        <strain evidence="4 5">CCUG 30977</strain>
    </source>
</reference>
<dbReference type="InterPro" id="IPR027417">
    <property type="entry name" value="P-loop_NTPase"/>
</dbReference>
<sequence>MTTEAHAALPPLARAVLGALALGAVARPRSWVFEALAEPALRAAGERRPTQEQVREALHALGQGGWVAQDLRRTGYWSLQPAAVAPAWQALLDTASAETLRDTLARCDGYPLLALSRHGDTRLPSVDAAVARIRLEALTGASLLELKGLEPRLPWGCDRLDQVLPLAVGPVLNDATWPWLAPEVAAIVLQDAVAGCLNLLPAPEGLDLNAAVSGLLARGGPGEPAALGLLRWTQAEWLCAQGRGEWLEACVAPALQASGTPDDAALPGRVALHGAFRALLAAQAGQWDACIVGTEQALADLRKLTGRRTRLLPQQVGTAYVLALLARGTAADLATALKFCLGEGGKREPVLDSPYGFIALAIQMRQGEARRELGSFRPYTLGGRVQVSPLDLWRWLMRAWLKEGALPETLLPAEMEAADQLRQRLRAAGQQVAVAQLDGALAVLQGEQPPAGFFIAGPREQWQQALEALQGIVAPTPAEPAAATETRLRWVLELDARGAVLDLLALEQKQGARGWGKLKEVPLSRLQRGAEALPPADAAVARTLQQERYGRDVRFDLPAAVAALVGHPSVALSEDPEQPIELQEASAELEVLREGERLRVRLWPPMQVAADEAQARWGGSATEQKQLEALRLICVVRDGPRRARLVRLTPAQKRVAQLLGPEGLDIPPQGAGQLQQVLTGLGAHFRIHSDDAQTAQAARELPADARLRAELVPVGEGLQLRLVAAPFGPDFATEGPRLVPGSGRARLVATLGGESLGVQRDLAAERAHLDTVLQACPLLAAAPEGAPCEWTLDEPEQALAVLERLQPLNALQALDWPQGQALRVDSRGTAALTLRVHTRQEWLALEGELAVDEELVLGLQQLVALQQGRKSRFVPLGEGRVLALTQELKERLDALAAVAGLRAGKDDLATLRIPKLAAPWLQQLTEDLSVQVDEAFARQLARLDEARAWVPALPKALQATLRPYQEEGFEWAMRLSYAGLGACLADDMGLGKTLQALAVLLARAAQGPALVVAPTSLVGNWRAEARRFAPSLDVQVYGESGADRAAQRALDRPGQVLLVSYALLQPEAEAFAERPWATLVLDEAQAIKNAAAKRTQAVFGLQAGFRLALSGTPIENRLGELWSVMQACNPGLLGTLARFNERFAGPIERQRDKAARRQLSRLIAPFILRRTKAQVLDDLPPRTELVLKVQPDAAEQAHYEALRRDALVAAERSLTGDAPGLAQFNILAGLTRLRRAACDPRLVTPSLSLVGAKVQAFGELAAELVANGHKALVFSQFVDFLALLKAPLDAAGIAYQYLDGSTPAAERMQRVDAFQSGVGDLFLISLKAGGFGLNLTVADYVVIADPWWNPAVEDQASGRAHRIGQQRPVTVYRLVTEGTLEEKILTLHRDKRELADLMLAGEDGGALPSGEELIALMREQAWPDESS</sequence>